<reference evidence="2 3" key="1">
    <citation type="submission" date="2021-06" db="EMBL/GenBank/DDBJ databases">
        <authorList>
            <person name="Palmer J.M."/>
        </authorList>
    </citation>
    <scope>NUCLEOTIDE SEQUENCE [LARGE SCALE GENOMIC DNA]</scope>
    <source>
        <strain evidence="2 3">XC_2019</strain>
        <tissue evidence="2">Muscle</tissue>
    </source>
</reference>
<dbReference type="PANTHER" id="PTHR14074">
    <property type="entry name" value="HELICASE WITH DEATH DOMAIN-RELATED"/>
    <property type="match status" value="1"/>
</dbReference>
<dbReference type="Gene3D" id="3.40.50.300">
    <property type="entry name" value="P-loop containing nucleotide triphosphate hydrolases"/>
    <property type="match status" value="2"/>
</dbReference>
<dbReference type="SMART" id="SM00487">
    <property type="entry name" value="DEXDc"/>
    <property type="match status" value="1"/>
</dbReference>
<dbReference type="SUPFAM" id="SSF52540">
    <property type="entry name" value="P-loop containing nucleoside triphosphate hydrolases"/>
    <property type="match status" value="1"/>
</dbReference>
<dbReference type="PROSITE" id="PS51192">
    <property type="entry name" value="HELICASE_ATP_BIND_1"/>
    <property type="match status" value="1"/>
</dbReference>
<keyword evidence="3" id="KW-1185">Reference proteome</keyword>
<comment type="caution">
    <text evidence="2">The sequence shown here is derived from an EMBL/GenBank/DDBJ whole genome shotgun (WGS) entry which is preliminary data.</text>
</comment>
<dbReference type="InterPro" id="IPR041204">
    <property type="entry name" value="RIG-I-like_C"/>
</dbReference>
<dbReference type="InterPro" id="IPR027417">
    <property type="entry name" value="P-loop_NTPase"/>
</dbReference>
<dbReference type="InterPro" id="IPR014001">
    <property type="entry name" value="Helicase_ATP-bd"/>
</dbReference>
<dbReference type="Pfam" id="PF18119">
    <property type="entry name" value="RIG-I_C"/>
    <property type="match status" value="1"/>
</dbReference>
<dbReference type="InterPro" id="IPR006935">
    <property type="entry name" value="Helicase/UvrB_N"/>
</dbReference>
<dbReference type="Gene3D" id="1.20.1320.30">
    <property type="match status" value="1"/>
</dbReference>
<dbReference type="PANTHER" id="PTHR14074:SF7">
    <property type="entry name" value="ATP-DEPENDENT RNA HELICASE DHX58"/>
    <property type="match status" value="1"/>
</dbReference>
<accession>A0ABV0QSQ8</accession>
<evidence type="ECO:0000259" key="1">
    <source>
        <dbReference type="PROSITE" id="PS51192"/>
    </source>
</evidence>
<evidence type="ECO:0000313" key="2">
    <source>
        <dbReference type="EMBL" id="MEQ2198874.1"/>
    </source>
</evidence>
<feature type="domain" description="Helicase ATP-binding" evidence="1">
    <location>
        <begin position="14"/>
        <end position="126"/>
    </location>
</feature>
<organism evidence="2 3">
    <name type="scientific">Xenoophorus captivus</name>
    <dbReference type="NCBI Taxonomy" id="1517983"/>
    <lineage>
        <taxon>Eukaryota</taxon>
        <taxon>Metazoa</taxon>
        <taxon>Chordata</taxon>
        <taxon>Craniata</taxon>
        <taxon>Vertebrata</taxon>
        <taxon>Euteleostomi</taxon>
        <taxon>Actinopterygii</taxon>
        <taxon>Neopterygii</taxon>
        <taxon>Teleostei</taxon>
        <taxon>Neoteleostei</taxon>
        <taxon>Acanthomorphata</taxon>
        <taxon>Ovalentaria</taxon>
        <taxon>Atherinomorphae</taxon>
        <taxon>Cyprinodontiformes</taxon>
        <taxon>Goodeidae</taxon>
        <taxon>Xenoophorus</taxon>
    </lineage>
</organism>
<protein>
    <recommendedName>
        <fullName evidence="1">Helicase ATP-binding domain-containing protein</fullName>
    </recommendedName>
</protein>
<gene>
    <name evidence="2" type="ORF">XENOCAPTIV_019975</name>
</gene>
<sequence>MADFELRAYQKEVVERALNRENVIIWLPTGGGKTRAAVYVAKRHLESTANAKVMVLVNKVHLVDQHYNKEFEPHLGDHYKLMKVSGESEEKDFFGIVVKSNDVIICTAQILYNALINKEEAKHIELSGPGSHCVTWYRRCKDPGRCCVRENNRLLAQCALHLREYNDALLINDTLRMMDAYRSLEEFYNAKLTTAIDGTDYFLVGIFQENQVELKNFATNHRFENPKMAKLESTLLSQFSPDVNSRGILFSRTRRSTHCLHDWVLKNRTLQNAGIKAAILTGAGNGITYMTQVCL</sequence>
<dbReference type="EMBL" id="JAHRIN010021082">
    <property type="protein sequence ID" value="MEQ2198874.1"/>
    <property type="molecule type" value="Genomic_DNA"/>
</dbReference>
<evidence type="ECO:0000313" key="3">
    <source>
        <dbReference type="Proteomes" id="UP001434883"/>
    </source>
</evidence>
<dbReference type="InterPro" id="IPR051363">
    <property type="entry name" value="RLR_Helicase"/>
</dbReference>
<proteinExistence type="predicted"/>
<name>A0ABV0QSQ8_9TELE</name>
<dbReference type="Pfam" id="PF04851">
    <property type="entry name" value="ResIII"/>
    <property type="match status" value="1"/>
</dbReference>
<dbReference type="Proteomes" id="UP001434883">
    <property type="component" value="Unassembled WGS sequence"/>
</dbReference>